<evidence type="ECO:0000313" key="4">
    <source>
        <dbReference type="EMBL" id="TWH80497.1"/>
    </source>
</evidence>
<dbReference type="Proteomes" id="UP000315343">
    <property type="component" value="Unassembled WGS sequence"/>
</dbReference>
<organism evidence="4 5">
    <name type="scientific">Sedimentibacter saalensis</name>
    <dbReference type="NCBI Taxonomy" id="130788"/>
    <lineage>
        <taxon>Bacteria</taxon>
        <taxon>Bacillati</taxon>
        <taxon>Bacillota</taxon>
        <taxon>Tissierellia</taxon>
        <taxon>Sedimentibacter</taxon>
    </lineage>
</organism>
<dbReference type="Gene3D" id="3.40.50.360">
    <property type="match status" value="1"/>
</dbReference>
<proteinExistence type="predicted"/>
<evidence type="ECO:0000256" key="2">
    <source>
        <dbReference type="ARBA" id="ARBA00022643"/>
    </source>
</evidence>
<accession>A0A562JBG8</accession>
<keyword evidence="5" id="KW-1185">Reference proteome</keyword>
<dbReference type="AlphaFoldDB" id="A0A562JBG8"/>
<evidence type="ECO:0000256" key="1">
    <source>
        <dbReference type="ARBA" id="ARBA00022630"/>
    </source>
</evidence>
<dbReference type="GO" id="GO:0016491">
    <property type="term" value="F:oxidoreductase activity"/>
    <property type="evidence" value="ECO:0007669"/>
    <property type="project" value="InterPro"/>
</dbReference>
<name>A0A562JBG8_9FIRM</name>
<reference evidence="4 5" key="1">
    <citation type="submission" date="2019-07" db="EMBL/GenBank/DDBJ databases">
        <title>Genomic Encyclopedia of Type Strains, Phase I: the one thousand microbial genomes (KMG-I) project.</title>
        <authorList>
            <person name="Kyrpides N."/>
        </authorList>
    </citation>
    <scope>NUCLEOTIDE SEQUENCE [LARGE SCALE GENOMIC DNA]</scope>
    <source>
        <strain evidence="4 5">DSM 13558</strain>
    </source>
</reference>
<sequence>MKVTVINGSPRGSNGNTNVIIEKFLKGAVDAGAKTVNIQLSEKNINHCMGCHICWTKGPAQCVIKDDMLEIMMHMGDADVIVFASPVQFGNISGMLKVFMDRMTMIGGPGEQQKPAVPADNSSQVKIPKLMMISSCGLDDAKEFDVTSLWINRVAEKVHMELSGEIYFTKSRCLNENSDLFKDEKQEYFKLLEKTGYEMAAHMKLSTEVKDLLERRGF</sequence>
<dbReference type="OrthoDB" id="9805976at2"/>
<dbReference type="SUPFAM" id="SSF52218">
    <property type="entry name" value="Flavoproteins"/>
    <property type="match status" value="1"/>
</dbReference>
<comment type="caution">
    <text evidence="4">The sequence shown here is derived from an EMBL/GenBank/DDBJ whole genome shotgun (WGS) entry which is preliminary data.</text>
</comment>
<evidence type="ECO:0000313" key="5">
    <source>
        <dbReference type="Proteomes" id="UP000315343"/>
    </source>
</evidence>
<dbReference type="PANTHER" id="PTHR43278:SF2">
    <property type="entry name" value="IRON-SULFUR FLAVOPROTEIN"/>
    <property type="match status" value="1"/>
</dbReference>
<dbReference type="Pfam" id="PF03358">
    <property type="entry name" value="FMN_red"/>
    <property type="match status" value="1"/>
</dbReference>
<dbReference type="PANTHER" id="PTHR43278">
    <property type="entry name" value="NAD(P)H-DEPENDENT FMN-CONTAINING OXIDOREDUCTASE YWQN-RELATED"/>
    <property type="match status" value="1"/>
</dbReference>
<dbReference type="EMBL" id="VLKH01000004">
    <property type="protein sequence ID" value="TWH80497.1"/>
    <property type="molecule type" value="Genomic_DNA"/>
</dbReference>
<protein>
    <submittedName>
        <fullName evidence="4">NADPH-dependent FMN reductase</fullName>
    </submittedName>
</protein>
<dbReference type="InterPro" id="IPR051796">
    <property type="entry name" value="ISF_SsuE-like"/>
</dbReference>
<feature type="domain" description="NADPH-dependent FMN reductase-like" evidence="3">
    <location>
        <begin position="1"/>
        <end position="118"/>
    </location>
</feature>
<dbReference type="InterPro" id="IPR005025">
    <property type="entry name" value="FMN_Rdtase-like_dom"/>
</dbReference>
<gene>
    <name evidence="4" type="ORF">LY60_01759</name>
</gene>
<dbReference type="RefSeq" id="WP_145082421.1">
    <property type="nucleotide sequence ID" value="NZ_VLKH01000004.1"/>
</dbReference>
<evidence type="ECO:0000259" key="3">
    <source>
        <dbReference type="Pfam" id="PF03358"/>
    </source>
</evidence>
<keyword evidence="1" id="KW-0285">Flavoprotein</keyword>
<keyword evidence="2" id="KW-0288">FMN</keyword>
<dbReference type="InterPro" id="IPR029039">
    <property type="entry name" value="Flavoprotein-like_sf"/>
</dbReference>